<dbReference type="AlphaFoldDB" id="A0A173ZR27"/>
<dbReference type="RefSeq" id="WP_055065778.1">
    <property type="nucleotide sequence ID" value="NZ_CYZD01000003.1"/>
</dbReference>
<evidence type="ECO:0000313" key="2">
    <source>
        <dbReference type="EMBL" id="CUN77695.1"/>
    </source>
</evidence>
<dbReference type="Pfam" id="PF04071">
    <property type="entry name" value="zf-like"/>
    <property type="match status" value="1"/>
</dbReference>
<evidence type="ECO:0000313" key="3">
    <source>
        <dbReference type="Proteomes" id="UP000095409"/>
    </source>
</evidence>
<dbReference type="Proteomes" id="UP000095409">
    <property type="component" value="Unassembled WGS sequence"/>
</dbReference>
<sequence length="99" mass="11458">MEKPYWEGKHYAFFSNKECEYFPCHAGADPENFNCLFCYCPLYALGDKCGGNFRMTETGIKDCTNCQLPHKAQNYGYVTGKYNELAELMKKIREEKDGL</sequence>
<dbReference type="InterPro" id="IPR007212">
    <property type="entry name" value="Zf-like"/>
</dbReference>
<gene>
    <name evidence="2" type="ORF">ERS852394_00879</name>
</gene>
<feature type="domain" description="Cysteine-rich small" evidence="1">
    <location>
        <begin position="10"/>
        <end position="91"/>
    </location>
</feature>
<proteinExistence type="predicted"/>
<dbReference type="EMBL" id="CYZD01000003">
    <property type="protein sequence ID" value="CUN77695.1"/>
    <property type="molecule type" value="Genomic_DNA"/>
</dbReference>
<name>A0A173ZR27_9FIRM</name>
<evidence type="ECO:0000259" key="1">
    <source>
        <dbReference type="Pfam" id="PF04071"/>
    </source>
</evidence>
<organism evidence="2 3">
    <name type="scientific">Blautia obeum</name>
    <dbReference type="NCBI Taxonomy" id="40520"/>
    <lineage>
        <taxon>Bacteria</taxon>
        <taxon>Bacillati</taxon>
        <taxon>Bacillota</taxon>
        <taxon>Clostridia</taxon>
        <taxon>Lachnospirales</taxon>
        <taxon>Lachnospiraceae</taxon>
        <taxon>Blautia</taxon>
    </lineage>
</organism>
<accession>A0A173ZR27</accession>
<reference evidence="2 3" key="1">
    <citation type="submission" date="2015-09" db="EMBL/GenBank/DDBJ databases">
        <authorList>
            <consortium name="Pathogen Informatics"/>
        </authorList>
    </citation>
    <scope>NUCLEOTIDE SEQUENCE [LARGE SCALE GENOMIC DNA]</scope>
    <source>
        <strain evidence="2 3">2789STDY5608837</strain>
    </source>
</reference>
<protein>
    <submittedName>
        <fullName evidence="2">Cysteine-rich small domain</fullName>
    </submittedName>
</protein>